<dbReference type="SUPFAM" id="SSF54427">
    <property type="entry name" value="NTF2-like"/>
    <property type="match status" value="1"/>
</dbReference>
<proteinExistence type="predicted"/>
<evidence type="ECO:0000313" key="2">
    <source>
        <dbReference type="Proteomes" id="UP001515943"/>
    </source>
</evidence>
<protein>
    <submittedName>
        <fullName evidence="1">Nuclear transport factor 2 family protein</fullName>
    </submittedName>
</protein>
<comment type="caution">
    <text evidence="1">The sequence shown here is derived from an EMBL/GenBank/DDBJ whole genome shotgun (WGS) entry which is preliminary data.</text>
</comment>
<name>A0ABX1FP85_9PSEU</name>
<dbReference type="Proteomes" id="UP001515943">
    <property type="component" value="Unassembled WGS sequence"/>
</dbReference>
<sequence>MREGVELMFGDLDAESEYELRAPDYVMEMPQSGERIRGRDNMLAMQSSFPKPPSITLRRVAGAGRFWTVEGVNDYGDEVWHVIVVWELNDDGRILRDTRYYSQKFDPPEWRRHWVELA</sequence>
<keyword evidence="2" id="KW-1185">Reference proteome</keyword>
<organism evidence="1 2">
    <name type="scientific">Lentzea indica</name>
    <dbReference type="NCBI Taxonomy" id="2604800"/>
    <lineage>
        <taxon>Bacteria</taxon>
        <taxon>Bacillati</taxon>
        <taxon>Actinomycetota</taxon>
        <taxon>Actinomycetes</taxon>
        <taxon>Pseudonocardiales</taxon>
        <taxon>Pseudonocardiaceae</taxon>
        <taxon>Lentzea</taxon>
    </lineage>
</organism>
<dbReference type="InterPro" id="IPR032710">
    <property type="entry name" value="NTF2-like_dom_sf"/>
</dbReference>
<evidence type="ECO:0000313" key="1">
    <source>
        <dbReference type="EMBL" id="NKE60560.1"/>
    </source>
</evidence>
<dbReference type="EMBL" id="VSRL01000127">
    <property type="protein sequence ID" value="NKE60560.1"/>
    <property type="molecule type" value="Genomic_DNA"/>
</dbReference>
<accession>A0ABX1FP85</accession>
<reference evidence="1 2" key="1">
    <citation type="submission" date="2019-08" db="EMBL/GenBank/DDBJ databases">
        <title>Lentzea from Indian Himalayas.</title>
        <authorList>
            <person name="Mandal S."/>
            <person name="Mallick Gupta A."/>
            <person name="Maiti P.K."/>
            <person name="Sarkar J."/>
            <person name="Mandal S."/>
        </authorList>
    </citation>
    <scope>NUCLEOTIDE SEQUENCE [LARGE SCALE GENOMIC DNA]</scope>
    <source>
        <strain evidence="1 2">PSKA42</strain>
    </source>
</reference>
<gene>
    <name evidence="1" type="ORF">FXN61_28745</name>
</gene>
<dbReference type="Gene3D" id="3.10.450.50">
    <property type="match status" value="1"/>
</dbReference>